<sequence length="92" mass="10020">MGEKSDNFMAIVHDIGSISGFSQGNSIFRRKGAVDCPLRMRSVGNGVDLGHAKLAQDAFDSRDIFGVVQFPELLPARVDFDTLHGVIPFQKA</sequence>
<reference evidence="1 2" key="1">
    <citation type="submission" date="2016-10" db="EMBL/GenBank/DDBJ databases">
        <authorList>
            <person name="de Groot N.N."/>
        </authorList>
    </citation>
    <scope>NUCLEOTIDE SEQUENCE [LARGE SCALE GENOMIC DNA]</scope>
    <source>
        <strain evidence="1 2">DSM 29439</strain>
    </source>
</reference>
<dbReference type="STRING" id="1173584.SAMN05444851_0245"/>
<dbReference type="Proteomes" id="UP000199650">
    <property type="component" value="Unassembled WGS sequence"/>
</dbReference>
<dbReference type="AlphaFoldDB" id="A0A1I0MQF1"/>
<dbReference type="EMBL" id="FOJB01000001">
    <property type="protein sequence ID" value="SEV90793.1"/>
    <property type="molecule type" value="Genomic_DNA"/>
</dbReference>
<evidence type="ECO:0000313" key="1">
    <source>
        <dbReference type="EMBL" id="SEV90793.1"/>
    </source>
</evidence>
<proteinExistence type="predicted"/>
<protein>
    <submittedName>
        <fullName evidence="1">Uncharacterized protein</fullName>
    </submittedName>
</protein>
<gene>
    <name evidence="1" type="ORF">SAMN05444851_0245</name>
</gene>
<accession>A0A1I0MQF1</accession>
<name>A0A1I0MQF1_9RHOB</name>
<keyword evidence="2" id="KW-1185">Reference proteome</keyword>
<organism evidence="1 2">
    <name type="scientific">Aliiroseovarius sediminilitoris</name>
    <dbReference type="NCBI Taxonomy" id="1173584"/>
    <lineage>
        <taxon>Bacteria</taxon>
        <taxon>Pseudomonadati</taxon>
        <taxon>Pseudomonadota</taxon>
        <taxon>Alphaproteobacteria</taxon>
        <taxon>Rhodobacterales</taxon>
        <taxon>Paracoccaceae</taxon>
        <taxon>Aliiroseovarius</taxon>
    </lineage>
</organism>
<evidence type="ECO:0000313" key="2">
    <source>
        <dbReference type="Proteomes" id="UP000199650"/>
    </source>
</evidence>